<sequence>MSLFDAYSDMHDENQAAALAALRMRDRPLHDALVRLLVADALDHALDVPPWQVHALQEGGPAPRPRPVAPAAAPASPDAT</sequence>
<reference evidence="2 3" key="1">
    <citation type="submission" date="2020-08" db="EMBL/GenBank/DDBJ databases">
        <title>Streptomycin Non-resistant strain, P. mexicana.</title>
        <authorList>
            <person name="Ganesh-Kumar S."/>
            <person name="Zhe T."/>
            <person name="Yu Z."/>
            <person name="Min Y."/>
        </authorList>
    </citation>
    <scope>NUCLEOTIDE SEQUENCE [LARGE SCALE GENOMIC DNA]</scope>
    <source>
        <strain evidence="2 3">GTZY2</strain>
    </source>
</reference>
<dbReference type="RefSeq" id="WP_187573487.1">
    <property type="nucleotide sequence ID" value="NZ_CP060731.1"/>
</dbReference>
<name>A0A7G9TD39_PSEMX</name>
<dbReference type="Proteomes" id="UP000515838">
    <property type="component" value="Chromosome"/>
</dbReference>
<gene>
    <name evidence="2" type="ORF">IAE60_00790</name>
</gene>
<organism evidence="2 3">
    <name type="scientific">Pseudoxanthomonas mexicana</name>
    <dbReference type="NCBI Taxonomy" id="128785"/>
    <lineage>
        <taxon>Bacteria</taxon>
        <taxon>Pseudomonadati</taxon>
        <taxon>Pseudomonadota</taxon>
        <taxon>Gammaproteobacteria</taxon>
        <taxon>Lysobacterales</taxon>
        <taxon>Lysobacteraceae</taxon>
        <taxon>Pseudoxanthomonas</taxon>
    </lineage>
</organism>
<feature type="region of interest" description="Disordered" evidence="1">
    <location>
        <begin position="55"/>
        <end position="80"/>
    </location>
</feature>
<dbReference type="GeneID" id="81469479"/>
<protein>
    <submittedName>
        <fullName evidence="2">Uncharacterized protein</fullName>
    </submittedName>
</protein>
<proteinExistence type="predicted"/>
<evidence type="ECO:0000256" key="1">
    <source>
        <dbReference type="SAM" id="MobiDB-lite"/>
    </source>
</evidence>
<dbReference type="AlphaFoldDB" id="A0A7G9TD39"/>
<evidence type="ECO:0000313" key="2">
    <source>
        <dbReference type="EMBL" id="QNN78014.1"/>
    </source>
</evidence>
<evidence type="ECO:0000313" key="3">
    <source>
        <dbReference type="Proteomes" id="UP000515838"/>
    </source>
</evidence>
<feature type="compositionally biased region" description="Low complexity" evidence="1">
    <location>
        <begin position="69"/>
        <end position="80"/>
    </location>
</feature>
<dbReference type="EMBL" id="CP060731">
    <property type="protein sequence ID" value="QNN78014.1"/>
    <property type="molecule type" value="Genomic_DNA"/>
</dbReference>
<accession>A0A7G9TD39</accession>